<feature type="chain" id="PRO_5012680044" description="5-aminolevulic acid synthase" evidence="1">
    <location>
        <begin position="23"/>
        <end position="195"/>
    </location>
</feature>
<keyword evidence="1" id="KW-0732">Signal</keyword>
<sequence>MVSTLRSVAVAIILAESATSVAAESLSYKDARRALPKGNRTVAELPDTSFLDEKQQAIVLSLKDTIPYFGALALTPDEGLFVDWLNASAQHHSIDAARAAALKHCEANRKKSSAKCVVVLEVSPKGAKPDAPLSLSAEAADALRGEYRKLKAPKAFAISPSQGTFGFAGGDGARALSACAKSGGGAKDCTVVVAD</sequence>
<evidence type="ECO:0000313" key="3">
    <source>
        <dbReference type="Proteomes" id="UP000184144"/>
    </source>
</evidence>
<dbReference type="Proteomes" id="UP000184144">
    <property type="component" value="Unassembled WGS sequence"/>
</dbReference>
<proteinExistence type="predicted"/>
<feature type="signal peptide" evidence="1">
    <location>
        <begin position="1"/>
        <end position="22"/>
    </location>
</feature>
<protein>
    <recommendedName>
        <fullName evidence="4">5-aminolevulic acid synthase</fullName>
    </recommendedName>
</protein>
<gene>
    <name evidence="2" type="ORF">SAMN05444273_102249</name>
</gene>
<accession>A0A1M4VGP0</accession>
<reference evidence="3" key="1">
    <citation type="submission" date="2016-11" db="EMBL/GenBank/DDBJ databases">
        <authorList>
            <person name="Varghese N."/>
            <person name="Submissions S."/>
        </authorList>
    </citation>
    <scope>NUCLEOTIDE SEQUENCE [LARGE SCALE GENOMIC DNA]</scope>
    <source>
        <strain evidence="3">DSM 100566</strain>
    </source>
</reference>
<evidence type="ECO:0000313" key="2">
    <source>
        <dbReference type="EMBL" id="SHE68040.1"/>
    </source>
</evidence>
<dbReference type="AlphaFoldDB" id="A0A1M4VGP0"/>
<name>A0A1M4VGP0_9RHOB</name>
<dbReference type="EMBL" id="FQUV01000002">
    <property type="protein sequence ID" value="SHE68040.1"/>
    <property type="molecule type" value="Genomic_DNA"/>
</dbReference>
<dbReference type="STRING" id="1486859.SAMN05444273_102249"/>
<evidence type="ECO:0000256" key="1">
    <source>
        <dbReference type="SAM" id="SignalP"/>
    </source>
</evidence>
<organism evidence="2 3">
    <name type="scientific">Litoreibacter ascidiaceicola</name>
    <dbReference type="NCBI Taxonomy" id="1486859"/>
    <lineage>
        <taxon>Bacteria</taxon>
        <taxon>Pseudomonadati</taxon>
        <taxon>Pseudomonadota</taxon>
        <taxon>Alphaproteobacteria</taxon>
        <taxon>Rhodobacterales</taxon>
        <taxon>Roseobacteraceae</taxon>
        <taxon>Litoreibacter</taxon>
    </lineage>
</organism>
<evidence type="ECO:0008006" key="4">
    <source>
        <dbReference type="Google" id="ProtNLM"/>
    </source>
</evidence>
<keyword evidence="3" id="KW-1185">Reference proteome</keyword>